<sequence>MDWPAYSPDLNPIEHVWDMLGRRIAARQPPPTCLPELRRELLDEWCNIPQDQNNNLILSMPRRCHLSKSCPNHSRGPRCLSCNLYGHKSFECRRANLNNISTPPSGVYAVHELPSPINMCKDVTIFGRKLNGLVDTQAAI</sequence>
<name>A0A8X6W8M2_TRICX</name>
<evidence type="ECO:0000313" key="2">
    <source>
        <dbReference type="Proteomes" id="UP000887159"/>
    </source>
</evidence>
<evidence type="ECO:0000313" key="1">
    <source>
        <dbReference type="EMBL" id="GFY30305.1"/>
    </source>
</evidence>
<comment type="caution">
    <text evidence="1">The sequence shown here is derived from an EMBL/GenBank/DDBJ whole genome shotgun (WGS) entry which is preliminary data.</text>
</comment>
<protein>
    <submittedName>
        <fullName evidence="1">Transposable element Tcb1 transposase</fullName>
    </submittedName>
</protein>
<dbReference type="InterPro" id="IPR036397">
    <property type="entry name" value="RNaseH_sf"/>
</dbReference>
<accession>A0A8X6W8M2</accession>
<dbReference type="EMBL" id="BMAU01021392">
    <property type="protein sequence ID" value="GFY30305.1"/>
    <property type="molecule type" value="Genomic_DNA"/>
</dbReference>
<dbReference type="AlphaFoldDB" id="A0A8X6W8M2"/>
<keyword evidence="2" id="KW-1185">Reference proteome</keyword>
<gene>
    <name evidence="1" type="primary">TCB1_645</name>
    <name evidence="1" type="ORF">TNCV_4065561</name>
</gene>
<dbReference type="GO" id="GO:0003676">
    <property type="term" value="F:nucleic acid binding"/>
    <property type="evidence" value="ECO:0007669"/>
    <property type="project" value="InterPro"/>
</dbReference>
<dbReference type="Gene3D" id="3.30.420.10">
    <property type="entry name" value="Ribonuclease H-like superfamily/Ribonuclease H"/>
    <property type="match status" value="1"/>
</dbReference>
<reference evidence="1" key="1">
    <citation type="submission" date="2020-08" db="EMBL/GenBank/DDBJ databases">
        <title>Multicomponent nature underlies the extraordinary mechanical properties of spider dragline silk.</title>
        <authorList>
            <person name="Kono N."/>
            <person name="Nakamura H."/>
            <person name="Mori M."/>
            <person name="Yoshida Y."/>
            <person name="Ohtoshi R."/>
            <person name="Malay A.D."/>
            <person name="Moran D.A.P."/>
            <person name="Tomita M."/>
            <person name="Numata K."/>
            <person name="Arakawa K."/>
        </authorList>
    </citation>
    <scope>NUCLEOTIDE SEQUENCE</scope>
</reference>
<proteinExistence type="predicted"/>
<organism evidence="1 2">
    <name type="scientific">Trichonephila clavipes</name>
    <name type="common">Golden silk orbweaver</name>
    <name type="synonym">Nephila clavipes</name>
    <dbReference type="NCBI Taxonomy" id="2585209"/>
    <lineage>
        <taxon>Eukaryota</taxon>
        <taxon>Metazoa</taxon>
        <taxon>Ecdysozoa</taxon>
        <taxon>Arthropoda</taxon>
        <taxon>Chelicerata</taxon>
        <taxon>Arachnida</taxon>
        <taxon>Araneae</taxon>
        <taxon>Araneomorphae</taxon>
        <taxon>Entelegynae</taxon>
        <taxon>Araneoidea</taxon>
        <taxon>Nephilidae</taxon>
        <taxon>Trichonephila</taxon>
    </lineage>
</organism>
<dbReference type="Proteomes" id="UP000887159">
    <property type="component" value="Unassembled WGS sequence"/>
</dbReference>